<name>A0ABS0GLA1_9VIBR</name>
<accession>A0ABS0GLA1</accession>
<keyword evidence="2" id="KW-0479">Metal-binding</keyword>
<dbReference type="InterPro" id="IPR006620">
    <property type="entry name" value="Pro_4_hyd_alph"/>
</dbReference>
<reference evidence="8 9" key="1">
    <citation type="submission" date="2020-11" db="EMBL/GenBank/DDBJ databases">
        <title>Vibrio nitrifigilis sp. nov., a marine nitrogen-fixing bacterium isolated from the lagoon sediment of an islet inside an atoll.</title>
        <authorList>
            <person name="Wang L.-T."/>
            <person name="Shieh W.Y."/>
        </authorList>
    </citation>
    <scope>NUCLEOTIDE SEQUENCE [LARGE SCALE GENOMIC DNA]</scope>
    <source>
        <strain evidence="8 9">NFV-1</strain>
    </source>
</reference>
<dbReference type="EMBL" id="JADPMR010000004">
    <property type="protein sequence ID" value="MBF9003216.1"/>
    <property type="molecule type" value="Genomic_DNA"/>
</dbReference>
<evidence type="ECO:0000313" key="8">
    <source>
        <dbReference type="EMBL" id="MBF9003216.1"/>
    </source>
</evidence>
<evidence type="ECO:0000256" key="1">
    <source>
        <dbReference type="ARBA" id="ARBA00001961"/>
    </source>
</evidence>
<evidence type="ECO:0000256" key="5">
    <source>
        <dbReference type="ARBA" id="ARBA00023002"/>
    </source>
</evidence>
<sequence length="202" mass="23915">MSLDNLIDAIADQGWYIWDDFLSVEQVRDLCQEMPENWRTAKIGRSDSKHQNQRRRSDKIQWLQPTMGFAIHDYLERMEHIRHNVNRALFLGLFEYEAHFAKYDIGDAYEKHYDAFQGRTNRRLTTVMYLNEHWTEADGGKLKLYSDQDELIETVAPYAGRLVVFLSERFPHEVCISHAERFSIAGWFRTNGVSEQCFDISR</sequence>
<keyword evidence="3" id="KW-0847">Vitamin C</keyword>
<organism evidence="8 9">
    <name type="scientific">Vibrio nitrifigilis</name>
    <dbReference type="NCBI Taxonomy" id="2789781"/>
    <lineage>
        <taxon>Bacteria</taxon>
        <taxon>Pseudomonadati</taxon>
        <taxon>Pseudomonadota</taxon>
        <taxon>Gammaproteobacteria</taxon>
        <taxon>Vibrionales</taxon>
        <taxon>Vibrionaceae</taxon>
        <taxon>Vibrio</taxon>
    </lineage>
</organism>
<gene>
    <name evidence="8" type="ORF">I1A42_22310</name>
</gene>
<dbReference type="Gene3D" id="2.60.120.620">
    <property type="entry name" value="q2cbj1_9rhob like domain"/>
    <property type="match status" value="1"/>
</dbReference>
<dbReference type="PANTHER" id="PTHR12907">
    <property type="entry name" value="EGL NINE HOMOLOG-RELATED"/>
    <property type="match status" value="1"/>
</dbReference>
<keyword evidence="5" id="KW-0560">Oxidoreductase</keyword>
<comment type="caution">
    <text evidence="8">The sequence shown here is derived from an EMBL/GenBank/DDBJ whole genome shotgun (WGS) entry which is preliminary data.</text>
</comment>
<evidence type="ECO:0000259" key="7">
    <source>
        <dbReference type="PROSITE" id="PS51471"/>
    </source>
</evidence>
<dbReference type="Pfam" id="PF13640">
    <property type="entry name" value="2OG-FeII_Oxy_3"/>
    <property type="match status" value="1"/>
</dbReference>
<dbReference type="Proteomes" id="UP000597206">
    <property type="component" value="Unassembled WGS sequence"/>
</dbReference>
<dbReference type="RefSeq" id="WP_196125105.1">
    <property type="nucleotide sequence ID" value="NZ_JADPMR010000004.1"/>
</dbReference>
<feature type="domain" description="Fe2OG dioxygenase" evidence="7">
    <location>
        <begin position="89"/>
        <end position="190"/>
    </location>
</feature>
<dbReference type="SMART" id="SM00702">
    <property type="entry name" value="P4Hc"/>
    <property type="match status" value="1"/>
</dbReference>
<dbReference type="InterPro" id="IPR051559">
    <property type="entry name" value="HIF_prolyl_hydroxylases"/>
</dbReference>
<evidence type="ECO:0000256" key="6">
    <source>
        <dbReference type="ARBA" id="ARBA00023004"/>
    </source>
</evidence>
<evidence type="ECO:0000313" key="9">
    <source>
        <dbReference type="Proteomes" id="UP000597206"/>
    </source>
</evidence>
<comment type="cofactor">
    <cofactor evidence="1">
        <name>L-ascorbate</name>
        <dbReference type="ChEBI" id="CHEBI:38290"/>
    </cofactor>
</comment>
<evidence type="ECO:0000256" key="3">
    <source>
        <dbReference type="ARBA" id="ARBA00022896"/>
    </source>
</evidence>
<keyword evidence="4" id="KW-0223">Dioxygenase</keyword>
<keyword evidence="9" id="KW-1185">Reference proteome</keyword>
<dbReference type="PANTHER" id="PTHR12907:SF26">
    <property type="entry name" value="HIF PROLYL HYDROXYLASE, ISOFORM C"/>
    <property type="match status" value="1"/>
</dbReference>
<dbReference type="InterPro" id="IPR005123">
    <property type="entry name" value="Oxoglu/Fe-dep_dioxygenase_dom"/>
</dbReference>
<dbReference type="PROSITE" id="PS51471">
    <property type="entry name" value="FE2OG_OXY"/>
    <property type="match status" value="1"/>
</dbReference>
<proteinExistence type="predicted"/>
<protein>
    <submittedName>
        <fullName evidence="8">2OG-Fe(II) oxygenase</fullName>
    </submittedName>
</protein>
<keyword evidence="6" id="KW-0408">Iron</keyword>
<dbReference type="InterPro" id="IPR044862">
    <property type="entry name" value="Pro_4_hyd_alph_FE2OG_OXY"/>
</dbReference>
<evidence type="ECO:0000256" key="4">
    <source>
        <dbReference type="ARBA" id="ARBA00022964"/>
    </source>
</evidence>
<evidence type="ECO:0000256" key="2">
    <source>
        <dbReference type="ARBA" id="ARBA00022723"/>
    </source>
</evidence>